<accession>A0ABP5Q816</accession>
<dbReference type="RefSeq" id="WP_344634515.1">
    <property type="nucleotide sequence ID" value="NZ_BAAATR010000002.1"/>
</dbReference>
<keyword evidence="3" id="KW-1185">Reference proteome</keyword>
<feature type="region of interest" description="Disordered" evidence="1">
    <location>
        <begin position="208"/>
        <end position="246"/>
    </location>
</feature>
<gene>
    <name evidence="2" type="ORF">GCM10010430_05120</name>
</gene>
<proteinExistence type="predicted"/>
<feature type="compositionally biased region" description="Basic residues" evidence="1">
    <location>
        <begin position="225"/>
        <end position="234"/>
    </location>
</feature>
<dbReference type="Proteomes" id="UP001500305">
    <property type="component" value="Unassembled WGS sequence"/>
</dbReference>
<evidence type="ECO:0000313" key="3">
    <source>
        <dbReference type="Proteomes" id="UP001500305"/>
    </source>
</evidence>
<dbReference type="EMBL" id="BAAATR010000002">
    <property type="protein sequence ID" value="GAA2228412.1"/>
    <property type="molecule type" value="Genomic_DNA"/>
</dbReference>
<comment type="caution">
    <text evidence="2">The sequence shown here is derived from an EMBL/GenBank/DDBJ whole genome shotgun (WGS) entry which is preliminary data.</text>
</comment>
<name>A0ABP5Q816_9ACTN</name>
<organism evidence="2 3">
    <name type="scientific">Kitasatospora cystarginea</name>
    <dbReference type="NCBI Taxonomy" id="58350"/>
    <lineage>
        <taxon>Bacteria</taxon>
        <taxon>Bacillati</taxon>
        <taxon>Actinomycetota</taxon>
        <taxon>Actinomycetes</taxon>
        <taxon>Kitasatosporales</taxon>
        <taxon>Streptomycetaceae</taxon>
        <taxon>Kitasatospora</taxon>
    </lineage>
</organism>
<reference evidence="3" key="1">
    <citation type="journal article" date="2019" name="Int. J. Syst. Evol. Microbiol.">
        <title>The Global Catalogue of Microorganisms (GCM) 10K type strain sequencing project: providing services to taxonomists for standard genome sequencing and annotation.</title>
        <authorList>
            <consortium name="The Broad Institute Genomics Platform"/>
            <consortium name="The Broad Institute Genome Sequencing Center for Infectious Disease"/>
            <person name="Wu L."/>
            <person name="Ma J."/>
        </authorList>
    </citation>
    <scope>NUCLEOTIDE SEQUENCE [LARGE SCALE GENOMIC DNA]</scope>
    <source>
        <strain evidence="3">JCM 7356</strain>
    </source>
</reference>
<sequence length="246" mass="26859">MPNVKIEVTNESRTLTDDEVKAAIPALQTQVSRDFAPVWGTDAQLSFAAPAALSDDSWWLVVLDDSDQAGALGYHDVTSNFLPLGKVFAGTDKKYGQQWTVTASHELLEMLGDPDIDLVVFDQPTGTTGRLYAMEVCDAPEAEEYAYKIGDTLVSDFVHPSWFQPHAANGNGNADGAGFDHGGFIKKPLELLPGGYIGVFDVSSGTGWTQQTGSESPAYANRPHVGSRRERRRTPRDQWLPSTRRS</sequence>
<evidence type="ECO:0000313" key="2">
    <source>
        <dbReference type="EMBL" id="GAA2228412.1"/>
    </source>
</evidence>
<evidence type="ECO:0000256" key="1">
    <source>
        <dbReference type="SAM" id="MobiDB-lite"/>
    </source>
</evidence>
<protein>
    <submittedName>
        <fullName evidence="2">Uncharacterized protein</fullName>
    </submittedName>
</protein>